<dbReference type="InterPro" id="IPR051986">
    <property type="entry name" value="Innate_Immune_Apopt_Reg"/>
</dbReference>
<proteinExistence type="predicted"/>
<dbReference type="InterPro" id="IPR013083">
    <property type="entry name" value="Znf_RING/FYVE/PHD"/>
</dbReference>
<accession>A0AAV4DBD5</accession>
<protein>
    <submittedName>
        <fullName evidence="6">Traf-type Zinc finger domain-containing protein 1-like protein</fullName>
    </submittedName>
</protein>
<keyword evidence="3" id="KW-0862">Zinc</keyword>
<feature type="domain" description="TRAFD1/XAF1 zinc finger" evidence="5">
    <location>
        <begin position="94"/>
        <end position="130"/>
    </location>
</feature>
<dbReference type="PANTHER" id="PTHR16295:SF10">
    <property type="entry name" value="EXPRESSED PROTEIN"/>
    <property type="match status" value="1"/>
</dbReference>
<evidence type="ECO:0000313" key="7">
    <source>
        <dbReference type="Proteomes" id="UP000735302"/>
    </source>
</evidence>
<feature type="compositionally biased region" description="Basic and acidic residues" evidence="4">
    <location>
        <begin position="194"/>
        <end position="204"/>
    </location>
</feature>
<feature type="region of interest" description="Disordered" evidence="4">
    <location>
        <begin position="194"/>
        <end position="225"/>
    </location>
</feature>
<sequence>MEDGGSETKMCNNCKRDISAANFVMHEMHCRRHIVLCEHCKEPVPRSEIEQHFNDLHVTLPCEKCKQNIAKDKMEKHKSSECEKRPVPCEFCELTFPKNEFESHADFCGSRTECCPLCQQYVMLKDMSQHENSGCTYPPPKPAAPTQPAPQVSDLDPFSMLEMHQLLSGDNFGATGIFSDFSSNMRMKHERNGQYRPSLDHSESAKSNISSRVGARVAKKEPAHKKTDVNIQRANNLSSQTRSHKDFDIPPDMDYDTMLALQLAHDDWLQFDEEHTENIVPDDLTPDSFQFVDHLWDIEPAQAEQNTRKNRMSKEDNHTTIPCEFCEVEVPLETYIEHTENCPLSNTRPNNSTQQDLNNEVVTLPRASVRPSIPVINNLGTPASMQRYPHLSSDFEEFMLPCEFCEEMFPPEIIIQHQGLWQNETCTDVELFCMPEKLGIDGKDVRVIRNLYWDQAASVRIEGEHSDFRSIKRCVRQGCVIPPDLVSDPSKDV</sequence>
<comment type="caution">
    <text evidence="6">The sequence shown here is derived from an EMBL/GenBank/DDBJ whole genome shotgun (WGS) entry which is preliminary data.</text>
</comment>
<dbReference type="GO" id="GO:0008270">
    <property type="term" value="F:zinc ion binding"/>
    <property type="evidence" value="ECO:0007669"/>
    <property type="project" value="UniProtKB-KW"/>
</dbReference>
<dbReference type="AlphaFoldDB" id="A0AAV4DBD5"/>
<evidence type="ECO:0000259" key="5">
    <source>
        <dbReference type="Pfam" id="PF21366"/>
    </source>
</evidence>
<reference evidence="6 7" key="1">
    <citation type="journal article" date="2021" name="Elife">
        <title>Chloroplast acquisition without the gene transfer in kleptoplastic sea slugs, Plakobranchus ocellatus.</title>
        <authorList>
            <person name="Maeda T."/>
            <person name="Takahashi S."/>
            <person name="Yoshida T."/>
            <person name="Shimamura S."/>
            <person name="Takaki Y."/>
            <person name="Nagai Y."/>
            <person name="Toyoda A."/>
            <person name="Suzuki Y."/>
            <person name="Arimoto A."/>
            <person name="Ishii H."/>
            <person name="Satoh N."/>
            <person name="Nishiyama T."/>
            <person name="Hasebe M."/>
            <person name="Maruyama T."/>
            <person name="Minagawa J."/>
            <person name="Obokata J."/>
            <person name="Shigenobu S."/>
        </authorList>
    </citation>
    <scope>NUCLEOTIDE SEQUENCE [LARGE SCALE GENOMIC DNA]</scope>
</reference>
<evidence type="ECO:0000313" key="6">
    <source>
        <dbReference type="EMBL" id="GFO41265.1"/>
    </source>
</evidence>
<keyword evidence="1" id="KW-0479">Metal-binding</keyword>
<dbReference type="InterPro" id="IPR049439">
    <property type="entry name" value="TRAFD1-XIAF1_Znf"/>
</dbReference>
<gene>
    <name evidence="6" type="ORF">PoB_006777000</name>
</gene>
<dbReference type="Gene3D" id="3.30.40.10">
    <property type="entry name" value="Zinc/RING finger domain, C3HC4 (zinc finger)"/>
    <property type="match status" value="2"/>
</dbReference>
<organism evidence="6 7">
    <name type="scientific">Plakobranchus ocellatus</name>
    <dbReference type="NCBI Taxonomy" id="259542"/>
    <lineage>
        <taxon>Eukaryota</taxon>
        <taxon>Metazoa</taxon>
        <taxon>Spiralia</taxon>
        <taxon>Lophotrochozoa</taxon>
        <taxon>Mollusca</taxon>
        <taxon>Gastropoda</taxon>
        <taxon>Heterobranchia</taxon>
        <taxon>Euthyneura</taxon>
        <taxon>Panpulmonata</taxon>
        <taxon>Sacoglossa</taxon>
        <taxon>Placobranchoidea</taxon>
        <taxon>Plakobranchidae</taxon>
        <taxon>Plakobranchus</taxon>
    </lineage>
</organism>
<dbReference type="PANTHER" id="PTHR16295">
    <property type="entry name" value="TRAF-TYPE ZINC FINGER PROTEIN-RELATED"/>
    <property type="match status" value="1"/>
</dbReference>
<evidence type="ECO:0000256" key="4">
    <source>
        <dbReference type="SAM" id="MobiDB-lite"/>
    </source>
</evidence>
<dbReference type="GO" id="GO:0005739">
    <property type="term" value="C:mitochondrion"/>
    <property type="evidence" value="ECO:0007669"/>
    <property type="project" value="TreeGrafter"/>
</dbReference>
<dbReference type="Proteomes" id="UP000735302">
    <property type="component" value="Unassembled WGS sequence"/>
</dbReference>
<dbReference type="EMBL" id="BLXT01007673">
    <property type="protein sequence ID" value="GFO41265.1"/>
    <property type="molecule type" value="Genomic_DNA"/>
</dbReference>
<keyword evidence="7" id="KW-1185">Reference proteome</keyword>
<evidence type="ECO:0000256" key="2">
    <source>
        <dbReference type="ARBA" id="ARBA00022771"/>
    </source>
</evidence>
<evidence type="ECO:0000256" key="1">
    <source>
        <dbReference type="ARBA" id="ARBA00022723"/>
    </source>
</evidence>
<keyword evidence="2" id="KW-0863">Zinc-finger</keyword>
<dbReference type="Pfam" id="PF21366">
    <property type="entry name" value="TRAFD1-XIAF1_ZnF"/>
    <property type="match status" value="1"/>
</dbReference>
<evidence type="ECO:0000256" key="3">
    <source>
        <dbReference type="ARBA" id="ARBA00022833"/>
    </source>
</evidence>
<name>A0AAV4DBD5_9GAST</name>